<dbReference type="PANTHER" id="PTHR44196:SF1">
    <property type="entry name" value="DEHYDROGENASE_REDUCTASE SDR FAMILY MEMBER 7B"/>
    <property type="match status" value="1"/>
</dbReference>
<dbReference type="GO" id="GO:0016020">
    <property type="term" value="C:membrane"/>
    <property type="evidence" value="ECO:0007669"/>
    <property type="project" value="TreeGrafter"/>
</dbReference>
<evidence type="ECO:0000256" key="1">
    <source>
        <dbReference type="ARBA" id="ARBA00006484"/>
    </source>
</evidence>
<sequence length="273" mass="30063">MQRDVRGRVVLITGASRGIGRRVAQRLGKRGAKLAVTSRSVVELESLKQELTGTDVEIFPCDLTDPAAREKLVANVVTRFGGLDVLMNCAGVCSFGEFATNTEAINRQVLEINFFAPVELARLCVPHLTTSADAGYPAAVLNLASLCGRCGIPSLSEHCASKHAFVGMTEAWRGEFARFGIDVLLVLPGLVRSDDLNRHLLRNEGQIYLDFEGAQPPDEVADAVVRSLERNTREKAVGNVSWGVWMGKRLFPRAVRWFMRRKVLKFQKRAGTP</sequence>
<dbReference type="InterPro" id="IPR057326">
    <property type="entry name" value="KR_dom"/>
</dbReference>
<gene>
    <name evidence="5" type="ORF">PX52LOC_07196</name>
</gene>
<dbReference type="GO" id="GO:0016491">
    <property type="term" value="F:oxidoreductase activity"/>
    <property type="evidence" value="ECO:0007669"/>
    <property type="project" value="UniProtKB-KW"/>
</dbReference>
<dbReference type="PANTHER" id="PTHR44196">
    <property type="entry name" value="DEHYDROGENASE/REDUCTASE SDR FAMILY MEMBER 7B"/>
    <property type="match status" value="1"/>
</dbReference>
<evidence type="ECO:0000259" key="4">
    <source>
        <dbReference type="SMART" id="SM00822"/>
    </source>
</evidence>
<proteinExistence type="inferred from homology"/>
<dbReference type="Proteomes" id="UP000324974">
    <property type="component" value="Chromosome"/>
</dbReference>
<evidence type="ECO:0000313" key="6">
    <source>
        <dbReference type="Proteomes" id="UP000324974"/>
    </source>
</evidence>
<dbReference type="InterPro" id="IPR036291">
    <property type="entry name" value="NAD(P)-bd_dom_sf"/>
</dbReference>
<keyword evidence="2" id="KW-0560">Oxidoreductase</keyword>
<accession>A0A5C1ATL7</accession>
<dbReference type="PRINTS" id="PR00080">
    <property type="entry name" value="SDRFAMILY"/>
</dbReference>
<name>A0A5C1ATL7_9BACT</name>
<dbReference type="EMBL" id="CP042425">
    <property type="protein sequence ID" value="QEL20108.1"/>
    <property type="molecule type" value="Genomic_DNA"/>
</dbReference>
<dbReference type="InterPro" id="IPR002347">
    <property type="entry name" value="SDR_fam"/>
</dbReference>
<feature type="domain" description="Ketoreductase" evidence="4">
    <location>
        <begin position="8"/>
        <end position="175"/>
    </location>
</feature>
<evidence type="ECO:0000313" key="5">
    <source>
        <dbReference type="EMBL" id="QEL20108.1"/>
    </source>
</evidence>
<evidence type="ECO:0000256" key="2">
    <source>
        <dbReference type="ARBA" id="ARBA00023002"/>
    </source>
</evidence>
<reference evidence="6" key="1">
    <citation type="submission" date="2019-08" db="EMBL/GenBank/DDBJ databases">
        <title>Limnoglobus roseus gen. nov., sp. nov., a novel freshwater planctomycete with a giant genome from the family Gemmataceae.</title>
        <authorList>
            <person name="Kulichevskaya I.S."/>
            <person name="Naumoff D.G."/>
            <person name="Miroshnikov K."/>
            <person name="Ivanova A."/>
            <person name="Philippov D.A."/>
            <person name="Hakobyan A."/>
            <person name="Rijpstra I.C."/>
            <person name="Sinninghe Damste J.S."/>
            <person name="Liesack W."/>
            <person name="Dedysh S.N."/>
        </authorList>
    </citation>
    <scope>NUCLEOTIDE SEQUENCE [LARGE SCALE GENOMIC DNA]</scope>
    <source>
        <strain evidence="6">PX52</strain>
    </source>
</reference>
<dbReference type="PRINTS" id="PR00081">
    <property type="entry name" value="GDHRDH"/>
</dbReference>
<dbReference type="AlphaFoldDB" id="A0A5C1ATL7"/>
<dbReference type="RefSeq" id="WP_168219396.1">
    <property type="nucleotide sequence ID" value="NZ_CP042425.1"/>
</dbReference>
<dbReference type="Pfam" id="PF00106">
    <property type="entry name" value="adh_short"/>
    <property type="match status" value="1"/>
</dbReference>
<protein>
    <submittedName>
        <fullName evidence="5">KR domain-containing protein</fullName>
    </submittedName>
</protein>
<organism evidence="5 6">
    <name type="scientific">Limnoglobus roseus</name>
    <dbReference type="NCBI Taxonomy" id="2598579"/>
    <lineage>
        <taxon>Bacteria</taxon>
        <taxon>Pseudomonadati</taxon>
        <taxon>Planctomycetota</taxon>
        <taxon>Planctomycetia</taxon>
        <taxon>Gemmatales</taxon>
        <taxon>Gemmataceae</taxon>
        <taxon>Limnoglobus</taxon>
    </lineage>
</organism>
<dbReference type="SMART" id="SM00822">
    <property type="entry name" value="PKS_KR"/>
    <property type="match status" value="1"/>
</dbReference>
<dbReference type="SUPFAM" id="SSF51735">
    <property type="entry name" value="NAD(P)-binding Rossmann-fold domains"/>
    <property type="match status" value="1"/>
</dbReference>
<evidence type="ECO:0000256" key="3">
    <source>
        <dbReference type="RuleBase" id="RU000363"/>
    </source>
</evidence>
<keyword evidence="6" id="KW-1185">Reference proteome</keyword>
<comment type="similarity">
    <text evidence="1 3">Belongs to the short-chain dehydrogenases/reductases (SDR) family.</text>
</comment>
<dbReference type="Gene3D" id="3.40.50.720">
    <property type="entry name" value="NAD(P)-binding Rossmann-like Domain"/>
    <property type="match status" value="1"/>
</dbReference>
<dbReference type="KEGG" id="lrs:PX52LOC_07196"/>